<dbReference type="CDD" id="cd20388">
    <property type="entry name" value="Tudor_UHRF_rpt2"/>
    <property type="match status" value="1"/>
</dbReference>
<keyword evidence="5" id="KW-0479">Metal-binding</keyword>
<dbReference type="Pfam" id="PF02182">
    <property type="entry name" value="SAD_SRA"/>
    <property type="match status" value="1"/>
</dbReference>
<keyword evidence="20" id="KW-1185">Reference proteome</keyword>
<keyword evidence="4" id="KW-0808">Transferase</keyword>
<dbReference type="CDD" id="cd17039">
    <property type="entry name" value="Ubl_ubiquitin_like"/>
    <property type="match status" value="1"/>
</dbReference>
<keyword evidence="8" id="KW-0862">Zinc</keyword>
<dbReference type="Gene3D" id="2.30.30.140">
    <property type="match status" value="1"/>
</dbReference>
<evidence type="ECO:0000256" key="12">
    <source>
        <dbReference type="PROSITE-ProRule" id="PRU00175"/>
    </source>
</evidence>
<dbReference type="EC" id="2.3.2.27" evidence="3"/>
<dbReference type="Gene3D" id="3.10.20.90">
    <property type="entry name" value="Phosphatidylinositol 3-kinase Catalytic Subunit, Chain A, domain 1"/>
    <property type="match status" value="1"/>
</dbReference>
<feature type="region of interest" description="Disordered" evidence="14">
    <location>
        <begin position="592"/>
        <end position="639"/>
    </location>
</feature>
<dbReference type="CDD" id="cd15525">
    <property type="entry name" value="PHD_UHRF1_2"/>
    <property type="match status" value="1"/>
</dbReference>
<sequence>MYVKCVTFDNRHNGIFNVSKLTTIVQMKEMVAAKFCAPIDRLSLYFQGKHLEDDCTLHDYSINLNHVIQVRIKPVELEKISIKSESEDKENIDDNARVADEKIEIKEEVKIKEEEEIETTSDHYQAGDAIDCTDTIVGAWYEAVILKIVKKGDRTVFKVRWDLPESKNDDAFDVEETSIRPRAWKTLDFNDLEIGQRVMVNYNLESPKEIGHWYDLTISKIRNVRTVKELKGTIHIGDTERTIDDCEINIKQGVYQIEEPVLISERDETFNSRVPTTRRIIPAECKHCNDNPKKNCRECSCTVCGKKTDPHHQILCDECDTVYHISCLNPPLAEIPQGDWYCPDCKVNADEIVKVGEKVKTKKKQSKVVGTKRDWGKGMACVARTQQCTIVAKDHKGPIPNVKVGQTWLYRLQVSEAGVHRPHIAGISGNSNVCAYSIVFSGGYEGDEDNGDTFLYTGSGGRDLSGNKRTAKQSRDQVLTLMNKALALNCNAKLDAKNGAVATNWKKGIPIRVVRSWKAKHSKYAPELGYRYDGIYKVVKYWPEKGKSGFIVWRYYLKRDDESPAPWTKAGKAEIEKNGLKMVYPANFEAAQKEKNKGENEKENDNEKKKGKKNEKENEKRGLKRKTKNDADINEVSSTKKPKADFQLDKKICDLIEEDQSNKKIWDRCMELITEGSQAFNDKVMLEFACPVCQELVYKPVTLSCTHNICISCLKRSFKVGSYNCPMCRDPLDKDYKMTENKELSSALLTLFPGYENSR</sequence>
<dbReference type="InterPro" id="IPR015947">
    <property type="entry name" value="PUA-like_sf"/>
</dbReference>
<dbReference type="GO" id="GO:0005634">
    <property type="term" value="C:nucleus"/>
    <property type="evidence" value="ECO:0007669"/>
    <property type="project" value="UniProtKB-SubCell"/>
</dbReference>
<organism evidence="19 20">
    <name type="scientific">Trichogramma kaykai</name>
    <dbReference type="NCBI Taxonomy" id="54128"/>
    <lineage>
        <taxon>Eukaryota</taxon>
        <taxon>Metazoa</taxon>
        <taxon>Ecdysozoa</taxon>
        <taxon>Arthropoda</taxon>
        <taxon>Hexapoda</taxon>
        <taxon>Insecta</taxon>
        <taxon>Pterygota</taxon>
        <taxon>Neoptera</taxon>
        <taxon>Endopterygota</taxon>
        <taxon>Hymenoptera</taxon>
        <taxon>Apocrita</taxon>
        <taxon>Proctotrupomorpha</taxon>
        <taxon>Chalcidoidea</taxon>
        <taxon>Trichogrammatidae</taxon>
        <taxon>Trichogramma</taxon>
    </lineage>
</organism>
<dbReference type="InterPro" id="IPR000626">
    <property type="entry name" value="Ubiquitin-like_dom"/>
</dbReference>
<feature type="domain" description="Ubiquitin-like" evidence="16">
    <location>
        <begin position="1"/>
        <end position="73"/>
    </location>
</feature>
<evidence type="ECO:0000256" key="4">
    <source>
        <dbReference type="ARBA" id="ARBA00022679"/>
    </source>
</evidence>
<dbReference type="SUPFAM" id="SSF88697">
    <property type="entry name" value="PUA domain-like"/>
    <property type="match status" value="1"/>
</dbReference>
<keyword evidence="9" id="KW-0238">DNA-binding</keyword>
<dbReference type="InterPro" id="IPR017907">
    <property type="entry name" value="Znf_RING_CS"/>
</dbReference>
<dbReference type="InterPro" id="IPR001965">
    <property type="entry name" value="Znf_PHD"/>
</dbReference>
<accession>A0ABD2X4M9</accession>
<dbReference type="PROSITE" id="PS50089">
    <property type="entry name" value="ZF_RING_2"/>
    <property type="match status" value="1"/>
</dbReference>
<dbReference type="SUPFAM" id="SSF57850">
    <property type="entry name" value="RING/U-box"/>
    <property type="match status" value="1"/>
</dbReference>
<evidence type="ECO:0000256" key="2">
    <source>
        <dbReference type="ARBA" id="ARBA00004906"/>
    </source>
</evidence>
<feature type="compositionally biased region" description="Basic and acidic residues" evidence="14">
    <location>
        <begin position="592"/>
        <end position="621"/>
    </location>
</feature>
<dbReference type="PANTHER" id="PTHR14140:SF45">
    <property type="entry name" value="RING-TYPE E3 UBIQUITIN TRANSFERASE"/>
    <property type="match status" value="1"/>
</dbReference>
<dbReference type="Proteomes" id="UP001627154">
    <property type="component" value="Unassembled WGS sequence"/>
</dbReference>
<dbReference type="Pfam" id="PF00240">
    <property type="entry name" value="ubiquitin"/>
    <property type="match status" value="1"/>
</dbReference>
<dbReference type="InterPro" id="IPR045134">
    <property type="entry name" value="UHRF1/2-like"/>
</dbReference>
<dbReference type="GO" id="GO:0008270">
    <property type="term" value="F:zinc ion binding"/>
    <property type="evidence" value="ECO:0007669"/>
    <property type="project" value="UniProtKB-KW"/>
</dbReference>
<comment type="caution">
    <text evidence="19">The sequence shown here is derived from an EMBL/GenBank/DDBJ whole genome shotgun (WGS) entry which is preliminary data.</text>
</comment>
<evidence type="ECO:0000259" key="15">
    <source>
        <dbReference type="PROSITE" id="PS50016"/>
    </source>
</evidence>
<evidence type="ECO:0000313" key="20">
    <source>
        <dbReference type="Proteomes" id="UP001627154"/>
    </source>
</evidence>
<proteinExistence type="predicted"/>
<dbReference type="InterPro" id="IPR029071">
    <property type="entry name" value="Ubiquitin-like_domsf"/>
</dbReference>
<evidence type="ECO:0000259" key="16">
    <source>
        <dbReference type="PROSITE" id="PS50053"/>
    </source>
</evidence>
<comment type="pathway">
    <text evidence="2">Protein modification; protein ubiquitination.</text>
</comment>
<evidence type="ECO:0000256" key="10">
    <source>
        <dbReference type="ARBA" id="ARBA00023242"/>
    </source>
</evidence>
<keyword evidence="6 12" id="KW-0863">Zinc-finger</keyword>
<name>A0ABD2X4M9_9HYME</name>
<feature type="domain" description="YDG" evidence="18">
    <location>
        <begin position="397"/>
        <end position="559"/>
    </location>
</feature>
<dbReference type="PROSITE" id="PS00518">
    <property type="entry name" value="ZF_RING_1"/>
    <property type="match status" value="1"/>
</dbReference>
<feature type="domain" description="PHD-type" evidence="15">
    <location>
        <begin position="298"/>
        <end position="348"/>
    </location>
</feature>
<dbReference type="PROSITE" id="PS50016">
    <property type="entry name" value="ZF_PHD_2"/>
    <property type="match status" value="1"/>
</dbReference>
<dbReference type="InterPro" id="IPR003105">
    <property type="entry name" value="SRA_YDG"/>
</dbReference>
<dbReference type="InterPro" id="IPR001841">
    <property type="entry name" value="Znf_RING"/>
</dbReference>
<dbReference type="SMART" id="SM00249">
    <property type="entry name" value="PHD"/>
    <property type="match status" value="2"/>
</dbReference>
<dbReference type="GO" id="GO:0061630">
    <property type="term" value="F:ubiquitin protein ligase activity"/>
    <property type="evidence" value="ECO:0007669"/>
    <property type="project" value="UniProtKB-EC"/>
</dbReference>
<dbReference type="SUPFAM" id="SSF54236">
    <property type="entry name" value="Ubiquitin-like"/>
    <property type="match status" value="1"/>
</dbReference>
<protein>
    <recommendedName>
        <fullName evidence="3">RING-type E3 ubiquitin transferase</fullName>
        <ecNumber evidence="3">2.3.2.27</ecNumber>
    </recommendedName>
</protein>
<gene>
    <name evidence="19" type="ORF">TKK_006157</name>
</gene>
<evidence type="ECO:0000256" key="1">
    <source>
        <dbReference type="ARBA" id="ARBA00000900"/>
    </source>
</evidence>
<dbReference type="AlphaFoldDB" id="A0ABD2X4M9"/>
<evidence type="ECO:0000256" key="5">
    <source>
        <dbReference type="ARBA" id="ARBA00022723"/>
    </source>
</evidence>
<dbReference type="PROSITE" id="PS50053">
    <property type="entry name" value="UBIQUITIN_2"/>
    <property type="match status" value="1"/>
</dbReference>
<dbReference type="Gene3D" id="2.30.280.10">
    <property type="entry name" value="SRA-YDG"/>
    <property type="match status" value="1"/>
</dbReference>
<evidence type="ECO:0000256" key="8">
    <source>
        <dbReference type="ARBA" id="ARBA00022833"/>
    </source>
</evidence>
<comment type="subcellular location">
    <subcellularLocation>
        <location evidence="13">Nucleus</location>
    </subcellularLocation>
</comment>
<evidence type="ECO:0000256" key="14">
    <source>
        <dbReference type="SAM" id="MobiDB-lite"/>
    </source>
</evidence>
<dbReference type="SUPFAM" id="SSF57903">
    <property type="entry name" value="FYVE/PHD zinc finger"/>
    <property type="match status" value="1"/>
</dbReference>
<dbReference type="Gene3D" id="2.30.30.1150">
    <property type="match status" value="1"/>
</dbReference>
<dbReference type="InterPro" id="IPR013083">
    <property type="entry name" value="Znf_RING/FYVE/PHD"/>
</dbReference>
<evidence type="ECO:0000256" key="9">
    <source>
        <dbReference type="ARBA" id="ARBA00023125"/>
    </source>
</evidence>
<comment type="catalytic activity">
    <reaction evidence="1">
        <text>S-ubiquitinyl-[E2 ubiquitin-conjugating enzyme]-L-cysteine + [acceptor protein]-L-lysine = [E2 ubiquitin-conjugating enzyme]-L-cysteine + N(6)-ubiquitinyl-[acceptor protein]-L-lysine.</text>
        <dbReference type="EC" id="2.3.2.27"/>
    </reaction>
</comment>
<feature type="domain" description="RING-type" evidence="17">
    <location>
        <begin position="690"/>
        <end position="729"/>
    </location>
</feature>
<dbReference type="EMBL" id="JBJJXI010000051">
    <property type="protein sequence ID" value="KAL3400276.1"/>
    <property type="molecule type" value="Genomic_DNA"/>
</dbReference>
<dbReference type="SMART" id="SM00184">
    <property type="entry name" value="RING"/>
    <property type="match status" value="2"/>
</dbReference>
<evidence type="ECO:0000256" key="13">
    <source>
        <dbReference type="PROSITE-ProRule" id="PRU00358"/>
    </source>
</evidence>
<keyword evidence="11" id="KW-0131">Cell cycle</keyword>
<dbReference type="Pfam" id="PF13920">
    <property type="entry name" value="zf-C3HC4_3"/>
    <property type="match status" value="1"/>
</dbReference>
<evidence type="ECO:0000259" key="18">
    <source>
        <dbReference type="PROSITE" id="PS51015"/>
    </source>
</evidence>
<dbReference type="InterPro" id="IPR011011">
    <property type="entry name" value="Znf_FYVE_PHD"/>
</dbReference>
<dbReference type="PROSITE" id="PS51015">
    <property type="entry name" value="YDG"/>
    <property type="match status" value="1"/>
</dbReference>
<dbReference type="Pfam" id="PF00628">
    <property type="entry name" value="PHD"/>
    <property type="match status" value="1"/>
</dbReference>
<evidence type="ECO:0000259" key="17">
    <source>
        <dbReference type="PROSITE" id="PS50089"/>
    </source>
</evidence>
<evidence type="ECO:0000256" key="6">
    <source>
        <dbReference type="ARBA" id="ARBA00022771"/>
    </source>
</evidence>
<evidence type="ECO:0000256" key="3">
    <source>
        <dbReference type="ARBA" id="ARBA00012483"/>
    </source>
</evidence>
<dbReference type="Gene3D" id="3.30.40.10">
    <property type="entry name" value="Zinc/RING finger domain, C3HC4 (zinc finger)"/>
    <property type="match status" value="1"/>
</dbReference>
<dbReference type="GO" id="GO:0003677">
    <property type="term" value="F:DNA binding"/>
    <property type="evidence" value="ECO:0007669"/>
    <property type="project" value="UniProtKB-KW"/>
</dbReference>
<dbReference type="InterPro" id="IPR019787">
    <property type="entry name" value="Znf_PHD-finger"/>
</dbReference>
<dbReference type="InterPro" id="IPR036987">
    <property type="entry name" value="SRA-YDG_sf"/>
</dbReference>
<dbReference type="InterPro" id="IPR021991">
    <property type="entry name" value="TTD_dom"/>
</dbReference>
<dbReference type="Pfam" id="PF12148">
    <property type="entry name" value="TTD"/>
    <property type="match status" value="1"/>
</dbReference>
<reference evidence="19 20" key="1">
    <citation type="journal article" date="2024" name="bioRxiv">
        <title>A reference genome for Trichogramma kaykai: A tiny desert-dwelling parasitoid wasp with competing sex-ratio distorters.</title>
        <authorList>
            <person name="Culotta J."/>
            <person name="Lindsey A.R."/>
        </authorList>
    </citation>
    <scope>NUCLEOTIDE SEQUENCE [LARGE SCALE GENOMIC DNA]</scope>
    <source>
        <strain evidence="19 20">KSX58</strain>
    </source>
</reference>
<keyword evidence="7" id="KW-0833">Ubl conjugation pathway</keyword>
<dbReference type="PANTHER" id="PTHR14140">
    <property type="entry name" value="E3 UBIQUITIN-PROTEIN LIGASE UHRF-RELATED"/>
    <property type="match status" value="1"/>
</dbReference>
<evidence type="ECO:0000256" key="11">
    <source>
        <dbReference type="ARBA" id="ARBA00023306"/>
    </source>
</evidence>
<dbReference type="SMART" id="SM00213">
    <property type="entry name" value="UBQ"/>
    <property type="match status" value="1"/>
</dbReference>
<evidence type="ECO:0000256" key="7">
    <source>
        <dbReference type="ARBA" id="ARBA00022786"/>
    </source>
</evidence>
<dbReference type="SMART" id="SM00466">
    <property type="entry name" value="SRA"/>
    <property type="match status" value="1"/>
</dbReference>
<keyword evidence="10 13" id="KW-0539">Nucleus</keyword>
<evidence type="ECO:0000313" key="19">
    <source>
        <dbReference type="EMBL" id="KAL3400276.1"/>
    </source>
</evidence>